<feature type="active site" description="Proton donor" evidence="8">
    <location>
        <position position="165"/>
    </location>
</feature>
<dbReference type="FunFam" id="3.40.50.720:FF:000100">
    <property type="entry name" value="Glutamate dehydrogenase 1, mitochondrial"/>
    <property type="match status" value="1"/>
</dbReference>
<reference evidence="13 14" key="2">
    <citation type="submission" date="2018-11" db="EMBL/GenBank/DDBJ databases">
        <authorList>
            <consortium name="Pathogen Informatics"/>
        </authorList>
    </citation>
    <scope>NUCLEOTIDE SEQUENCE [LARGE SCALE GENOMIC DNA]</scope>
</reference>
<evidence type="ECO:0000256" key="2">
    <source>
        <dbReference type="ARBA" id="ARBA00006382"/>
    </source>
</evidence>
<accession>A0A0N5CM30</accession>
<dbReference type="SUPFAM" id="SSF51735">
    <property type="entry name" value="NAD(P)-binding Rossmann-fold domains"/>
    <property type="match status" value="1"/>
</dbReference>
<dbReference type="PANTHER" id="PTHR11606:SF13">
    <property type="entry name" value="GLUTAMATE DEHYDROGENASE 1, MITOCHONDRIAL"/>
    <property type="match status" value="1"/>
</dbReference>
<reference evidence="15" key="1">
    <citation type="submission" date="2017-02" db="UniProtKB">
        <authorList>
            <consortium name="WormBaseParasite"/>
        </authorList>
    </citation>
    <scope>IDENTIFICATION</scope>
</reference>
<evidence type="ECO:0000256" key="9">
    <source>
        <dbReference type="PIRSR" id="PIRSR000185-2"/>
    </source>
</evidence>
<dbReference type="InterPro" id="IPR033922">
    <property type="entry name" value="NAD_bind_Glu_DH"/>
</dbReference>
<feature type="binding site" evidence="9">
    <location>
        <position position="293"/>
    </location>
    <ligand>
        <name>NAD(+)</name>
        <dbReference type="ChEBI" id="CHEBI:57540"/>
    </ligand>
</feature>
<dbReference type="WBParaSite" id="TCLT_0000119701-mRNA-1">
    <property type="protein sequence ID" value="TCLT_0000119701-mRNA-1"/>
    <property type="gene ID" value="TCLT_0000119701"/>
</dbReference>
<evidence type="ECO:0000256" key="5">
    <source>
        <dbReference type="ARBA" id="ARBA00047867"/>
    </source>
</evidence>
<dbReference type="Gene3D" id="1.10.287.140">
    <property type="match status" value="1"/>
</dbReference>
<feature type="site" description="Important for catalysis" evidence="10">
    <location>
        <position position="207"/>
    </location>
</feature>
<dbReference type="CDD" id="cd01076">
    <property type="entry name" value="NAD_bind_1_Glu_DH"/>
    <property type="match status" value="1"/>
</dbReference>
<dbReference type="InterPro" id="IPR006097">
    <property type="entry name" value="Glu/Leu/Phe/Val/Trp_DH_dimer"/>
</dbReference>
<dbReference type="EMBL" id="UYYF01000134">
    <property type="protein sequence ID" value="VDM96497.1"/>
    <property type="molecule type" value="Genomic_DNA"/>
</dbReference>
<dbReference type="InterPro" id="IPR006096">
    <property type="entry name" value="Glu/Leu/Phe/Val/Trp_DH_C"/>
</dbReference>
<keyword evidence="4" id="KW-0496">Mitochondrion</keyword>
<dbReference type="PIRSF" id="PIRSF000185">
    <property type="entry name" value="Glu_DH"/>
    <property type="match status" value="1"/>
</dbReference>
<dbReference type="GO" id="GO:0006538">
    <property type="term" value="P:L-glutamate catabolic process"/>
    <property type="evidence" value="ECO:0007669"/>
    <property type="project" value="TreeGrafter"/>
</dbReference>
<comment type="catalytic activity">
    <reaction evidence="5">
        <text>L-glutamate + NAD(+) + H2O = 2-oxoglutarate + NH4(+) + NADH + H(+)</text>
        <dbReference type="Rhea" id="RHEA:15133"/>
        <dbReference type="ChEBI" id="CHEBI:15377"/>
        <dbReference type="ChEBI" id="CHEBI:15378"/>
        <dbReference type="ChEBI" id="CHEBI:16810"/>
        <dbReference type="ChEBI" id="CHEBI:28938"/>
        <dbReference type="ChEBI" id="CHEBI:29985"/>
        <dbReference type="ChEBI" id="CHEBI:57540"/>
        <dbReference type="ChEBI" id="CHEBI:57945"/>
        <dbReference type="EC" id="1.4.1.3"/>
    </reaction>
</comment>
<dbReference type="AlphaFoldDB" id="A0A0N5CM30"/>
<evidence type="ECO:0000256" key="4">
    <source>
        <dbReference type="ARBA" id="ARBA00023128"/>
    </source>
</evidence>
<evidence type="ECO:0000256" key="8">
    <source>
        <dbReference type="PIRSR" id="PIRSR000185-1"/>
    </source>
</evidence>
<feature type="binding site" evidence="9">
    <location>
        <position position="129"/>
    </location>
    <ligand>
        <name>substrate</name>
    </ligand>
</feature>
<dbReference type="GO" id="GO:0000166">
    <property type="term" value="F:nucleotide binding"/>
    <property type="evidence" value="ECO:0007669"/>
    <property type="project" value="UniProtKB-KW"/>
</dbReference>
<dbReference type="InterPro" id="IPR046346">
    <property type="entry name" value="Aminoacid_DH-like_N_sf"/>
</dbReference>
<evidence type="ECO:0000256" key="6">
    <source>
        <dbReference type="ARBA" id="ARBA00048577"/>
    </source>
</evidence>
<dbReference type="Pfam" id="PF00208">
    <property type="entry name" value="ELFV_dehydrog"/>
    <property type="match status" value="1"/>
</dbReference>
<dbReference type="PROSITE" id="PS00074">
    <property type="entry name" value="GLFV_DEHYDROGENASE"/>
    <property type="match status" value="1"/>
</dbReference>
<dbReference type="InterPro" id="IPR033524">
    <property type="entry name" value="Glu/Leu/Phe/Val_DH_AS"/>
</dbReference>
<evidence type="ECO:0000313" key="13">
    <source>
        <dbReference type="EMBL" id="VDM96497.1"/>
    </source>
</evidence>
<comment type="similarity">
    <text evidence="2 7 11">Belongs to the Glu/Leu/Phe/Val dehydrogenases family.</text>
</comment>
<feature type="domain" description="Glutamate/phenylalanine/leucine/valine/L-tryptophan dehydrogenase C-terminal" evidence="12">
    <location>
        <begin position="247"/>
        <end position="536"/>
    </location>
</feature>
<evidence type="ECO:0000256" key="3">
    <source>
        <dbReference type="ARBA" id="ARBA00023002"/>
    </source>
</evidence>
<dbReference type="Proteomes" id="UP000276776">
    <property type="component" value="Unassembled WGS sequence"/>
</dbReference>
<dbReference type="InterPro" id="IPR014362">
    <property type="entry name" value="Glu_DH"/>
</dbReference>
<evidence type="ECO:0000256" key="10">
    <source>
        <dbReference type="PIRSR" id="PIRSR000185-3"/>
    </source>
</evidence>
<dbReference type="Gene3D" id="3.40.50.10860">
    <property type="entry name" value="Leucine Dehydrogenase, chain A, domain 1"/>
    <property type="match status" value="1"/>
</dbReference>
<dbReference type="PANTHER" id="PTHR11606">
    <property type="entry name" value="GLUTAMATE DEHYDROGENASE"/>
    <property type="match status" value="1"/>
</dbReference>
<feature type="binding site" evidence="9">
    <location>
        <position position="423"/>
    </location>
    <ligand>
        <name>substrate</name>
    </ligand>
</feature>
<dbReference type="Pfam" id="PF02812">
    <property type="entry name" value="ELFV_dehydrog_N"/>
    <property type="match status" value="1"/>
</dbReference>
<name>A0A0N5CM30_THECL</name>
<evidence type="ECO:0000256" key="11">
    <source>
        <dbReference type="RuleBase" id="RU004417"/>
    </source>
</evidence>
<dbReference type="SUPFAM" id="SSF53223">
    <property type="entry name" value="Aminoacid dehydrogenase-like, N-terminal domain"/>
    <property type="match status" value="1"/>
</dbReference>
<proteinExistence type="inferred from homology"/>
<feature type="binding site" evidence="9">
    <location>
        <position position="254"/>
    </location>
    <ligand>
        <name>NAD(+)</name>
        <dbReference type="ChEBI" id="CHEBI:57540"/>
    </ligand>
</feature>
<keyword evidence="14" id="KW-1185">Reference proteome</keyword>
<protein>
    <recommendedName>
        <fullName evidence="7">Glutamate dehydrogenase</fullName>
    </recommendedName>
</protein>
<keyword evidence="3 7" id="KW-0560">Oxidoreductase</keyword>
<dbReference type="GO" id="GO:0004352">
    <property type="term" value="F:glutamate dehydrogenase (NAD+) activity"/>
    <property type="evidence" value="ECO:0007669"/>
    <property type="project" value="TreeGrafter"/>
</dbReference>
<dbReference type="Gene3D" id="3.40.50.720">
    <property type="entry name" value="NAD(P)-binding Rossmann-like Domain"/>
    <property type="match status" value="1"/>
</dbReference>
<dbReference type="InterPro" id="IPR006095">
    <property type="entry name" value="Glu/Leu/Phe/Val/Trp_DH"/>
</dbReference>
<keyword evidence="9" id="KW-0547">Nucleotide-binding</keyword>
<dbReference type="OrthoDB" id="6718861at2759"/>
<evidence type="ECO:0000256" key="7">
    <source>
        <dbReference type="PIRNR" id="PIRNR000185"/>
    </source>
</evidence>
<dbReference type="OMA" id="MIMGWMM"/>
<evidence type="ECO:0000259" key="12">
    <source>
        <dbReference type="SMART" id="SM00839"/>
    </source>
</evidence>
<evidence type="ECO:0000313" key="14">
    <source>
        <dbReference type="Proteomes" id="UP000276776"/>
    </source>
</evidence>
<gene>
    <name evidence="13" type="ORF">TCLT_LOCUS1198</name>
</gene>
<comment type="catalytic activity">
    <reaction evidence="6">
        <text>L-glutamate + NADP(+) + H2O = 2-oxoglutarate + NH4(+) + NADPH + H(+)</text>
        <dbReference type="Rhea" id="RHEA:11612"/>
        <dbReference type="ChEBI" id="CHEBI:15377"/>
        <dbReference type="ChEBI" id="CHEBI:15378"/>
        <dbReference type="ChEBI" id="CHEBI:16810"/>
        <dbReference type="ChEBI" id="CHEBI:28938"/>
        <dbReference type="ChEBI" id="CHEBI:29985"/>
        <dbReference type="ChEBI" id="CHEBI:57783"/>
        <dbReference type="ChEBI" id="CHEBI:58349"/>
        <dbReference type="EC" id="1.4.1.3"/>
    </reaction>
</comment>
<organism evidence="15">
    <name type="scientific">Thelazia callipaeda</name>
    <name type="common">Oriental eyeworm</name>
    <name type="synonym">Parasitic nematode</name>
    <dbReference type="NCBI Taxonomy" id="103827"/>
    <lineage>
        <taxon>Eukaryota</taxon>
        <taxon>Metazoa</taxon>
        <taxon>Ecdysozoa</taxon>
        <taxon>Nematoda</taxon>
        <taxon>Chromadorea</taxon>
        <taxon>Rhabditida</taxon>
        <taxon>Spirurina</taxon>
        <taxon>Spiruromorpha</taxon>
        <taxon>Thelazioidea</taxon>
        <taxon>Thelaziidae</taxon>
        <taxon>Thelazia</taxon>
    </lineage>
</organism>
<dbReference type="PRINTS" id="PR00082">
    <property type="entry name" value="GLFDHDRGNASE"/>
</dbReference>
<dbReference type="GO" id="GO:0005739">
    <property type="term" value="C:mitochondrion"/>
    <property type="evidence" value="ECO:0007669"/>
    <property type="project" value="UniProtKB-SubCell"/>
</dbReference>
<evidence type="ECO:0000313" key="15">
    <source>
        <dbReference type="WBParaSite" id="TCLT_0000119701-mRNA-1"/>
    </source>
</evidence>
<feature type="binding site" evidence="9">
    <location>
        <position position="153"/>
    </location>
    <ligand>
        <name>substrate</name>
    </ligand>
</feature>
<dbReference type="InterPro" id="IPR036291">
    <property type="entry name" value="NAD(P)-bd_dom_sf"/>
</dbReference>
<keyword evidence="9" id="KW-0520">NAD</keyword>
<evidence type="ECO:0000256" key="1">
    <source>
        <dbReference type="ARBA" id="ARBA00004173"/>
    </source>
</evidence>
<dbReference type="SMART" id="SM00839">
    <property type="entry name" value="ELFV_dehydrog"/>
    <property type="match status" value="1"/>
</dbReference>
<sequence length="540" mass="60191">MLSFVRNTTRIATSMSLRYLSTPPIMGSHAQLDDLKLPMDEQMNPSFFKMVDYYFDKGSQVILPKLVDEIKSHNLSVKDKKNLVEGILRAIKPANKVLYITFPIRRENGEYEMIEAWRAQHSEHRTPTKGGIRYALDVCEDEVRALAALMTYKCSVSDVPFGGAKGGVKIDPKKYTEYEIEKITRRVTVEFAKKGFLGTGVDVPAPDMGTGEREMGWIADTYAQTIGHLEKDASACVTGKPIVAGGIHGRTSATGRGVWKGLEVFINNEECMSRVGLTPGFSGKTFIVQGFGNVGLHTTRYLHRAGARCIGVQEYDCAIFNPDGIHPRELEDHIIESGSIKGFPKAKPFEPFSDLMYENCDIFVPAACEKVIHKGNAHRIKAKVIAEAANGPTTPAADKILLARGDCLIVPDLFVNSGGVTVSYFEWLKNLNHVSYGRLTFKYEKDSNYHLLDSVQESLKRCLNKDVKIEPTMEFKNRIAGASEKDIVHSGLEYSMQRSGKALIETAHKYDLGLDIRTAAFANAIEKIYRMYRTLGFTFT</sequence>
<dbReference type="STRING" id="103827.A0A0N5CM30"/>
<comment type="subcellular location">
    <subcellularLocation>
        <location evidence="1">Mitochondrion</location>
    </subcellularLocation>
</comment>